<organism evidence="2 3">
    <name type="scientific">Thiomonas arsenitoxydans (strain DSM 22701 / CIP 110005 / 3As)</name>
    <dbReference type="NCBI Taxonomy" id="426114"/>
    <lineage>
        <taxon>Bacteria</taxon>
        <taxon>Pseudomonadati</taxon>
        <taxon>Pseudomonadota</taxon>
        <taxon>Betaproteobacteria</taxon>
        <taxon>Burkholderiales</taxon>
        <taxon>Thiomonas</taxon>
    </lineage>
</organism>
<evidence type="ECO:0008006" key="4">
    <source>
        <dbReference type="Google" id="ProtNLM"/>
    </source>
</evidence>
<dbReference type="Gene3D" id="1.20.120.30">
    <property type="entry name" value="Aspartate receptor, ligand-binding domain"/>
    <property type="match status" value="1"/>
</dbReference>
<protein>
    <recommendedName>
        <fullName evidence="4">Chemoreceptor zinc-binding domain-containing protein</fullName>
    </recommendedName>
</protein>
<dbReference type="Proteomes" id="UP000078599">
    <property type="component" value="Unassembled WGS sequence"/>
</dbReference>
<evidence type="ECO:0000313" key="3">
    <source>
        <dbReference type="Proteomes" id="UP000078599"/>
    </source>
</evidence>
<feature type="region of interest" description="Disordered" evidence="1">
    <location>
        <begin position="38"/>
        <end position="57"/>
    </location>
</feature>
<sequence>MNAHTSHSIRLPRAGQEIVPLRLRHFATHLLHSMRRAQKIHVGSSPRPPEPANPHRIRALPCTPQSAEMDLQDVIEDHQQWSARLRRCGLGDLGERLDAETACHPNRCALGQWLNRHRPLAAVHAQDLDRLLQEHADFHAKAAVVVALIQAGAAESALQSVQHGDFAQISQRLLRHLTALRDALAGSNSSD</sequence>
<reference evidence="2 3" key="1">
    <citation type="submission" date="2015-03" db="EMBL/GenBank/DDBJ databases">
        <authorList>
            <person name="Regsiter A."/>
            <person name="william w."/>
        </authorList>
    </citation>
    <scope>NUCLEOTIDE SEQUENCE [LARGE SCALE GENOMIC DNA]</scope>
    <source>
        <strain evidence="2 3">CB1</strain>
    </source>
</reference>
<accession>A0ABP1Z773</accession>
<proteinExistence type="predicted"/>
<comment type="caution">
    <text evidence="2">The sequence shown here is derived from an EMBL/GenBank/DDBJ whole genome shotgun (WGS) entry which is preliminary data.</text>
</comment>
<evidence type="ECO:0000256" key="1">
    <source>
        <dbReference type="SAM" id="MobiDB-lite"/>
    </source>
</evidence>
<name>A0ABP1Z773_THIA3</name>
<gene>
    <name evidence="2" type="ORF">THICB1_80147</name>
</gene>
<dbReference type="EMBL" id="CTRI01000030">
    <property type="protein sequence ID" value="CQR39118.1"/>
    <property type="molecule type" value="Genomic_DNA"/>
</dbReference>
<evidence type="ECO:0000313" key="2">
    <source>
        <dbReference type="EMBL" id="CQR39118.1"/>
    </source>
</evidence>
<keyword evidence="3" id="KW-1185">Reference proteome</keyword>